<proteinExistence type="predicted"/>
<name>A0AB39YP57_9MICC</name>
<evidence type="ECO:0000256" key="1">
    <source>
        <dbReference type="SAM" id="MobiDB-lite"/>
    </source>
</evidence>
<sequence length="73" mass="8036">MSLETAAGGDIGLEDRPPDIRHGGPRRDLRRARLERDIRLRGRRAVPKTPVHEMAHRPEADVSGLFITAASTG</sequence>
<dbReference type="AlphaFoldDB" id="A0AB39YP57"/>
<evidence type="ECO:0000313" key="2">
    <source>
        <dbReference type="EMBL" id="XDV71425.1"/>
    </source>
</evidence>
<feature type="compositionally biased region" description="Basic and acidic residues" evidence="1">
    <location>
        <begin position="13"/>
        <end position="35"/>
    </location>
</feature>
<dbReference type="EMBL" id="CP165735">
    <property type="protein sequence ID" value="XDV71425.1"/>
    <property type="molecule type" value="Genomic_DNA"/>
</dbReference>
<accession>A0AB39YP57</accession>
<protein>
    <submittedName>
        <fullName evidence="2">Uncharacterized protein</fullName>
    </submittedName>
</protein>
<feature type="region of interest" description="Disordered" evidence="1">
    <location>
        <begin position="1"/>
        <end position="35"/>
    </location>
</feature>
<reference evidence="2" key="1">
    <citation type="submission" date="2024-07" db="EMBL/GenBank/DDBJ databases">
        <authorList>
            <person name="Li J."/>
            <person name="Wei H."/>
            <person name="Ma J."/>
        </authorList>
    </citation>
    <scope>NUCLEOTIDE SEQUENCE</scope>
    <source>
        <strain evidence="2">AMU7</strain>
    </source>
</reference>
<organism evidence="2">
    <name type="scientific">Paenarthrobacter sp. AMU7</name>
    <dbReference type="NCBI Taxonomy" id="3162492"/>
    <lineage>
        <taxon>Bacteria</taxon>
        <taxon>Bacillati</taxon>
        <taxon>Actinomycetota</taxon>
        <taxon>Actinomycetes</taxon>
        <taxon>Micrococcales</taxon>
        <taxon>Micrococcaceae</taxon>
        <taxon>Paenarthrobacter</taxon>
    </lineage>
</organism>
<gene>
    <name evidence="2" type="ORF">ABQM86_21100</name>
</gene>
<dbReference type="RefSeq" id="WP_280624841.1">
    <property type="nucleotide sequence ID" value="NZ_CP165735.1"/>
</dbReference>